<evidence type="ECO:0000256" key="3">
    <source>
        <dbReference type="ARBA" id="ARBA00023015"/>
    </source>
</evidence>
<dbReference type="InterPro" id="IPR019525">
    <property type="entry name" value="Nrf1_NLS/DNA-bd_dimer"/>
</dbReference>
<gene>
    <name evidence="8" type="ORF">OFUS_LOCUS10658</name>
</gene>
<accession>A0A8J1XG23</accession>
<comment type="caution">
    <text evidence="8">The sequence shown here is derived from an EMBL/GenBank/DDBJ whole genome shotgun (WGS) entry which is preliminary data.</text>
</comment>
<evidence type="ECO:0000256" key="6">
    <source>
        <dbReference type="ARBA" id="ARBA00023242"/>
    </source>
</evidence>
<dbReference type="Proteomes" id="UP000749559">
    <property type="component" value="Unassembled WGS sequence"/>
</dbReference>
<dbReference type="EMBL" id="CAIIXF020000005">
    <property type="protein sequence ID" value="CAH1784465.1"/>
    <property type="molecule type" value="Genomic_DNA"/>
</dbReference>
<keyword evidence="5" id="KW-0804">Transcription</keyword>
<name>A0A8J1XG23_OWEFU</name>
<keyword evidence="6" id="KW-0539">Nucleus</keyword>
<comment type="similarity">
    <text evidence="2">Belongs to the NRF1/Ewg family.</text>
</comment>
<dbReference type="GO" id="GO:0005634">
    <property type="term" value="C:nucleus"/>
    <property type="evidence" value="ECO:0007669"/>
    <property type="project" value="UniProtKB-SubCell"/>
</dbReference>
<dbReference type="GO" id="GO:0006357">
    <property type="term" value="P:regulation of transcription by RNA polymerase II"/>
    <property type="evidence" value="ECO:0007669"/>
    <property type="project" value="InterPro"/>
</dbReference>
<dbReference type="InterPro" id="IPR039142">
    <property type="entry name" value="NRF1/Ewg"/>
</dbReference>
<comment type="subcellular location">
    <subcellularLocation>
        <location evidence="1">Nucleus</location>
    </subcellularLocation>
</comment>
<dbReference type="OrthoDB" id="10031051at2759"/>
<organism evidence="8 9">
    <name type="scientific">Owenia fusiformis</name>
    <name type="common">Polychaete worm</name>
    <dbReference type="NCBI Taxonomy" id="6347"/>
    <lineage>
        <taxon>Eukaryota</taxon>
        <taxon>Metazoa</taxon>
        <taxon>Spiralia</taxon>
        <taxon>Lophotrochozoa</taxon>
        <taxon>Annelida</taxon>
        <taxon>Polychaeta</taxon>
        <taxon>Sedentaria</taxon>
        <taxon>Canalipalpata</taxon>
        <taxon>Sabellida</taxon>
        <taxon>Oweniida</taxon>
        <taxon>Oweniidae</taxon>
        <taxon>Owenia</taxon>
    </lineage>
</organism>
<evidence type="ECO:0000256" key="5">
    <source>
        <dbReference type="ARBA" id="ARBA00023163"/>
    </source>
</evidence>
<dbReference type="GO" id="GO:0003677">
    <property type="term" value="F:DNA binding"/>
    <property type="evidence" value="ECO:0007669"/>
    <property type="project" value="UniProtKB-KW"/>
</dbReference>
<reference evidence="8" key="1">
    <citation type="submission" date="2022-03" db="EMBL/GenBank/DDBJ databases">
        <authorList>
            <person name="Martin C."/>
        </authorList>
    </citation>
    <scope>NUCLEOTIDE SEQUENCE</scope>
</reference>
<evidence type="ECO:0000256" key="2">
    <source>
        <dbReference type="ARBA" id="ARBA00005713"/>
    </source>
</evidence>
<evidence type="ECO:0000256" key="7">
    <source>
        <dbReference type="SAM" id="MobiDB-lite"/>
    </source>
</evidence>
<dbReference type="Pfam" id="PF10491">
    <property type="entry name" value="Nrf1_DNA-bind"/>
    <property type="match status" value="1"/>
</dbReference>
<evidence type="ECO:0000256" key="1">
    <source>
        <dbReference type="ARBA" id="ARBA00004123"/>
    </source>
</evidence>
<protein>
    <submittedName>
        <fullName evidence="8">Uncharacterized protein</fullName>
    </submittedName>
</protein>
<evidence type="ECO:0000313" key="9">
    <source>
        <dbReference type="Proteomes" id="UP000749559"/>
    </source>
</evidence>
<keyword evidence="3" id="KW-0805">Transcription regulation</keyword>
<keyword evidence="9" id="KW-1185">Reference proteome</keyword>
<dbReference type="GO" id="GO:0003700">
    <property type="term" value="F:DNA-binding transcription factor activity"/>
    <property type="evidence" value="ECO:0007669"/>
    <property type="project" value="InterPro"/>
</dbReference>
<proteinExistence type="inferred from homology"/>
<feature type="region of interest" description="Disordered" evidence="7">
    <location>
        <begin position="37"/>
        <end position="57"/>
    </location>
</feature>
<keyword evidence="4" id="KW-0238">DNA-binding</keyword>
<dbReference type="PANTHER" id="PTHR20338">
    <property type="entry name" value="NUCLEAR RESPIRATORY FACTOR 1"/>
    <property type="match status" value="1"/>
</dbReference>
<evidence type="ECO:0000256" key="4">
    <source>
        <dbReference type="ARBA" id="ARBA00023125"/>
    </source>
</evidence>
<sequence length="523" mass="56616">MQMQTMSLGGTLTVNTSIPSGTVQAGGTIQHAMHHTAYNDGMDSDPSSPDSTYDESDLLHSSMQDDVAAQLAAAGPIGVAAAACIATGKKRKRPHSFETNPSIRKRQQTRLIRKLRNTIDEYTTRVGQQAIVLTCTPGKPSQSNTPFKVFGSQPLESVVRNSRNNIMNELESALAAQAPLANPDNTSMHELPPLNIDGLPTPVDKMTQAQLRAFIPEMLKYSTGRSKPGWGKPECRPIWWPEDVPWANVRSDVRTEEMKKRVSWTHALRTIVKNCYKHHGRDDLLPEFEDSGHQGAGVHSFSGGPHTMVQTISNPDGTVSIIQIDTSQIPADAANTAVVTLNEGGGSHIVHTVGPNQYLIPTTTTHGEANQAVQTLAEVATTQQDLTQMGHPISVQINQDEQGNTVAHIQQDGQIIIGDANTMAGGGDNQGSNLVTIPVSMYQGVVTNLQQITSSVSENSQQLDNSQVEQQPLEENTMEVNEQSQSIETSTIDNTEIMEESKVEIVPDATHAVEVMTVDTSSQ</sequence>
<dbReference type="AlphaFoldDB" id="A0A8J1XG23"/>
<evidence type="ECO:0000313" key="8">
    <source>
        <dbReference type="EMBL" id="CAH1784465.1"/>
    </source>
</evidence>